<dbReference type="Pfam" id="PF00587">
    <property type="entry name" value="tRNA-synt_2b"/>
    <property type="match status" value="1"/>
</dbReference>
<dbReference type="InterPro" id="IPR033730">
    <property type="entry name" value="ProRS_core_prok"/>
</dbReference>
<organism evidence="13 14">
    <name type="scientific">Pleionea mediterranea</name>
    <dbReference type="NCBI Taxonomy" id="523701"/>
    <lineage>
        <taxon>Bacteria</taxon>
        <taxon>Pseudomonadati</taxon>
        <taxon>Pseudomonadota</taxon>
        <taxon>Gammaproteobacteria</taxon>
        <taxon>Oceanospirillales</taxon>
        <taxon>Pleioneaceae</taxon>
        <taxon>Pleionea</taxon>
    </lineage>
</organism>
<feature type="region of interest" description="Disordered" evidence="11">
    <location>
        <begin position="239"/>
        <end position="258"/>
    </location>
</feature>
<dbReference type="FunFam" id="3.40.50.800:FF:000006">
    <property type="entry name" value="Proline--tRNA ligase"/>
    <property type="match status" value="1"/>
</dbReference>
<dbReference type="FunFam" id="3.30.930.10:FF:000043">
    <property type="entry name" value="Proline--tRNA ligase"/>
    <property type="match status" value="1"/>
</dbReference>
<dbReference type="GO" id="GO:0005829">
    <property type="term" value="C:cytosol"/>
    <property type="evidence" value="ECO:0007669"/>
    <property type="project" value="TreeGrafter"/>
</dbReference>
<dbReference type="Gene3D" id="3.40.50.800">
    <property type="entry name" value="Anticodon-binding domain"/>
    <property type="match status" value="1"/>
</dbReference>
<keyword evidence="8 10" id="KW-0030">Aminoacyl-tRNA synthetase</keyword>
<dbReference type="PRINTS" id="PR01046">
    <property type="entry name" value="TRNASYNTHPRO"/>
</dbReference>
<evidence type="ECO:0000256" key="11">
    <source>
        <dbReference type="SAM" id="MobiDB-lite"/>
    </source>
</evidence>
<sequence length="575" mass="64328">MRTTNYLVATLRETPSDAELISHQLMLRAGLIRKLASSAGLYSWLPTGLKVLRKVEAIVRDEMNKVGAQEMLMPMVQPADLWEESGRWQEYGDELLRLQDRHNREFCLGPTHEEVITAIIRDDVRSYKQLPCSFYQIQTKFRDERRPRFGVMRAREFLMKDAYSFHVDSDSLNETYEKMYQAYCNIFDRLGLTYRAVIADTGSIGGSASHEFHVLADSGEDAIAFSDGSDYAANVEKAETLAPQQSRPEASKSLEKVETPKMKSIEQLTKHLEVSANQTLKTLLVEGVTEEHPVVALCLRGDHELNTIKAEKHALVAAPLTMINDDKISQIAGCNSGSVGPVGLDIPVLVDRDASVMADFICGANETDYHFTGANWDRDANLMEVIDLRNIVEGDASPDGKGKLTIKRGIEVGHIFQLGSKYSESMGANVLNESGKAATLEMGCYGIGISRIVAAAIEQNHDDYGIIWPQAIAPFTVAIVPMNMKRSHRVKEAAEQLYQQLQENGVEVILDDRKERPGVMFADMELMGVPHRIVISDKGIDAGTYEYKHRRDNEKVDIEQQNVLNFIMEKLQTAQ</sequence>
<dbReference type="GO" id="GO:0005524">
    <property type="term" value="F:ATP binding"/>
    <property type="evidence" value="ECO:0007669"/>
    <property type="project" value="UniProtKB-UniRule"/>
</dbReference>
<dbReference type="FunFam" id="3.30.930.10:FF:000097">
    <property type="entry name" value="Proline--tRNA ligase"/>
    <property type="match status" value="1"/>
</dbReference>
<dbReference type="Proteomes" id="UP000245790">
    <property type="component" value="Unassembled WGS sequence"/>
</dbReference>
<evidence type="ECO:0000313" key="14">
    <source>
        <dbReference type="Proteomes" id="UP000245790"/>
    </source>
</evidence>
<evidence type="ECO:0000256" key="3">
    <source>
        <dbReference type="ARBA" id="ARBA00022490"/>
    </source>
</evidence>
<dbReference type="OrthoDB" id="9809052at2"/>
<dbReference type="PROSITE" id="PS50862">
    <property type="entry name" value="AA_TRNA_LIGASE_II"/>
    <property type="match status" value="1"/>
</dbReference>
<comment type="caution">
    <text evidence="13">The sequence shown here is derived from an EMBL/GenBank/DDBJ whole genome shotgun (WGS) entry which is preliminary data.</text>
</comment>
<dbReference type="InterPro" id="IPR004500">
    <property type="entry name" value="Pro-tRNA-synth_IIa_bac-type"/>
</dbReference>
<keyword evidence="5 10" id="KW-0547">Nucleotide-binding</keyword>
<dbReference type="InterPro" id="IPR050062">
    <property type="entry name" value="Pro-tRNA_synthetase"/>
</dbReference>
<reference evidence="13 14" key="1">
    <citation type="submission" date="2018-05" db="EMBL/GenBank/DDBJ databases">
        <title>Genomic Encyclopedia of Type Strains, Phase IV (KMG-IV): sequencing the most valuable type-strain genomes for metagenomic binning, comparative biology and taxonomic classification.</title>
        <authorList>
            <person name="Goeker M."/>
        </authorList>
    </citation>
    <scope>NUCLEOTIDE SEQUENCE [LARGE SCALE GENOMIC DNA]</scope>
    <source>
        <strain evidence="13 14">DSM 25350</strain>
    </source>
</reference>
<dbReference type="PANTHER" id="PTHR42753:SF2">
    <property type="entry name" value="PROLINE--TRNA LIGASE"/>
    <property type="match status" value="1"/>
</dbReference>
<dbReference type="InterPro" id="IPR004154">
    <property type="entry name" value="Anticodon-bd"/>
</dbReference>
<accession>A0A316FT88</accession>
<dbReference type="NCBIfam" id="TIGR00409">
    <property type="entry name" value="proS_fam_II"/>
    <property type="match status" value="1"/>
</dbReference>
<evidence type="ECO:0000256" key="1">
    <source>
        <dbReference type="ARBA" id="ARBA00004496"/>
    </source>
</evidence>
<dbReference type="InterPro" id="IPR036621">
    <property type="entry name" value="Anticodon-bd_dom_sf"/>
</dbReference>
<evidence type="ECO:0000256" key="5">
    <source>
        <dbReference type="ARBA" id="ARBA00022741"/>
    </source>
</evidence>
<dbReference type="InterPro" id="IPR002314">
    <property type="entry name" value="aa-tRNA-synt_IIb"/>
</dbReference>
<dbReference type="CDD" id="cd00861">
    <property type="entry name" value="ProRS_anticodon_short"/>
    <property type="match status" value="1"/>
</dbReference>
<keyword evidence="14" id="KW-1185">Reference proteome</keyword>
<comment type="domain">
    <text evidence="10">Consists of three domains: the N-terminal catalytic domain, the editing domain and the C-terminal anticodon-binding domain.</text>
</comment>
<evidence type="ECO:0000256" key="7">
    <source>
        <dbReference type="ARBA" id="ARBA00022917"/>
    </source>
</evidence>
<dbReference type="SUPFAM" id="SSF52954">
    <property type="entry name" value="Class II aaRS ABD-related"/>
    <property type="match status" value="1"/>
</dbReference>
<dbReference type="InterPro" id="IPR045864">
    <property type="entry name" value="aa-tRNA-synth_II/BPL/LPL"/>
</dbReference>
<dbReference type="NCBIfam" id="NF006625">
    <property type="entry name" value="PRK09194.1"/>
    <property type="match status" value="1"/>
</dbReference>
<dbReference type="GO" id="GO:0002161">
    <property type="term" value="F:aminoacyl-tRNA deacylase activity"/>
    <property type="evidence" value="ECO:0007669"/>
    <property type="project" value="InterPro"/>
</dbReference>
<evidence type="ECO:0000259" key="12">
    <source>
        <dbReference type="PROSITE" id="PS50862"/>
    </source>
</evidence>
<evidence type="ECO:0000256" key="6">
    <source>
        <dbReference type="ARBA" id="ARBA00022840"/>
    </source>
</evidence>
<dbReference type="CDD" id="cd04334">
    <property type="entry name" value="ProRS-INS"/>
    <property type="match status" value="1"/>
</dbReference>
<dbReference type="PANTHER" id="PTHR42753">
    <property type="entry name" value="MITOCHONDRIAL RIBOSOME PROTEIN L39/PROLYL-TRNA LIGASE FAMILY MEMBER"/>
    <property type="match status" value="1"/>
</dbReference>
<dbReference type="Pfam" id="PF04073">
    <property type="entry name" value="tRNA_edit"/>
    <property type="match status" value="1"/>
</dbReference>
<dbReference type="InterPro" id="IPR044140">
    <property type="entry name" value="ProRS_anticodon_short"/>
</dbReference>
<dbReference type="InterPro" id="IPR006195">
    <property type="entry name" value="aa-tRNA-synth_II"/>
</dbReference>
<proteinExistence type="inferred from homology"/>
<comment type="subunit">
    <text evidence="2 10">Homodimer.</text>
</comment>
<dbReference type="PIRSF" id="PIRSF001535">
    <property type="entry name" value="ProRS_1"/>
    <property type="match status" value="1"/>
</dbReference>
<evidence type="ECO:0000256" key="8">
    <source>
        <dbReference type="ARBA" id="ARBA00023146"/>
    </source>
</evidence>
<comment type="catalytic activity">
    <reaction evidence="9 10">
        <text>tRNA(Pro) + L-proline + ATP = L-prolyl-tRNA(Pro) + AMP + diphosphate</text>
        <dbReference type="Rhea" id="RHEA:14305"/>
        <dbReference type="Rhea" id="RHEA-COMP:9700"/>
        <dbReference type="Rhea" id="RHEA-COMP:9702"/>
        <dbReference type="ChEBI" id="CHEBI:30616"/>
        <dbReference type="ChEBI" id="CHEBI:33019"/>
        <dbReference type="ChEBI" id="CHEBI:60039"/>
        <dbReference type="ChEBI" id="CHEBI:78442"/>
        <dbReference type="ChEBI" id="CHEBI:78532"/>
        <dbReference type="ChEBI" id="CHEBI:456215"/>
        <dbReference type="EC" id="6.1.1.15"/>
    </reaction>
</comment>
<dbReference type="SUPFAM" id="SSF55826">
    <property type="entry name" value="YbaK/ProRS associated domain"/>
    <property type="match status" value="1"/>
</dbReference>
<dbReference type="HAMAP" id="MF_01569">
    <property type="entry name" value="Pro_tRNA_synth_type1"/>
    <property type="match status" value="1"/>
</dbReference>
<gene>
    <name evidence="10" type="primary">proS</name>
    <name evidence="13" type="ORF">C8D97_105114</name>
</gene>
<dbReference type="InterPro" id="IPR036754">
    <property type="entry name" value="YbaK/aa-tRNA-synt-asso_dom_sf"/>
</dbReference>
<keyword evidence="3 10" id="KW-0963">Cytoplasm</keyword>
<dbReference type="RefSeq" id="WP_109763191.1">
    <property type="nucleotide sequence ID" value="NZ_QGGU01000005.1"/>
</dbReference>
<keyword evidence="4 10" id="KW-0436">Ligase</keyword>
<dbReference type="InterPro" id="IPR023717">
    <property type="entry name" value="Pro-tRNA-Synthase_IIa_type1"/>
</dbReference>
<dbReference type="GO" id="GO:0006433">
    <property type="term" value="P:prolyl-tRNA aminoacylation"/>
    <property type="evidence" value="ECO:0007669"/>
    <property type="project" value="UniProtKB-UniRule"/>
</dbReference>
<keyword evidence="6 10" id="KW-0067">ATP-binding</keyword>
<dbReference type="CDD" id="cd00779">
    <property type="entry name" value="ProRS_core_prok"/>
    <property type="match status" value="1"/>
</dbReference>
<dbReference type="SUPFAM" id="SSF55681">
    <property type="entry name" value="Class II aaRS and biotin synthetases"/>
    <property type="match status" value="1"/>
</dbReference>
<dbReference type="InterPro" id="IPR002316">
    <property type="entry name" value="Pro-tRNA-ligase_IIa"/>
</dbReference>
<evidence type="ECO:0000256" key="2">
    <source>
        <dbReference type="ARBA" id="ARBA00011738"/>
    </source>
</evidence>
<feature type="domain" description="Aminoacyl-transfer RNA synthetases class-II family profile" evidence="12">
    <location>
        <begin position="40"/>
        <end position="469"/>
    </location>
</feature>
<evidence type="ECO:0000256" key="9">
    <source>
        <dbReference type="ARBA" id="ARBA00047671"/>
    </source>
</evidence>
<dbReference type="GO" id="GO:0004827">
    <property type="term" value="F:proline-tRNA ligase activity"/>
    <property type="evidence" value="ECO:0007669"/>
    <property type="project" value="UniProtKB-UniRule"/>
</dbReference>
<feature type="compositionally biased region" description="Basic and acidic residues" evidence="11">
    <location>
        <begin position="249"/>
        <end position="258"/>
    </location>
</feature>
<dbReference type="EC" id="6.1.1.15" evidence="10"/>
<protein>
    <recommendedName>
        <fullName evidence="10">Proline--tRNA ligase</fullName>
        <ecNumber evidence="10">6.1.1.15</ecNumber>
    </recommendedName>
    <alternativeName>
        <fullName evidence="10">Prolyl-tRNA synthetase</fullName>
        <shortName evidence="10">ProRS</shortName>
    </alternativeName>
</protein>
<dbReference type="EMBL" id="QGGU01000005">
    <property type="protein sequence ID" value="PWK51799.1"/>
    <property type="molecule type" value="Genomic_DNA"/>
</dbReference>
<dbReference type="Pfam" id="PF03129">
    <property type="entry name" value="HGTP_anticodon"/>
    <property type="match status" value="1"/>
</dbReference>
<name>A0A316FT88_9GAMM</name>
<evidence type="ECO:0000256" key="4">
    <source>
        <dbReference type="ARBA" id="ARBA00022598"/>
    </source>
</evidence>
<dbReference type="InterPro" id="IPR007214">
    <property type="entry name" value="YbaK/aa-tRNA-synth-assoc-dom"/>
</dbReference>
<evidence type="ECO:0000313" key="13">
    <source>
        <dbReference type="EMBL" id="PWK51799.1"/>
    </source>
</evidence>
<comment type="subcellular location">
    <subcellularLocation>
        <location evidence="1 10">Cytoplasm</location>
    </subcellularLocation>
</comment>
<evidence type="ECO:0000256" key="10">
    <source>
        <dbReference type="HAMAP-Rule" id="MF_01569"/>
    </source>
</evidence>
<comment type="similarity">
    <text evidence="10">Belongs to the class-II aminoacyl-tRNA synthetase family. ProS type 1 subfamily.</text>
</comment>
<comment type="function">
    <text evidence="10">Catalyzes the attachment of proline to tRNA(Pro) in a two-step reaction: proline is first activated by ATP to form Pro-AMP and then transferred to the acceptor end of tRNA(Pro). As ProRS can inadvertently accommodate and process non-cognate amino acids such as alanine and cysteine, to avoid such errors it has two additional distinct editing activities against alanine. One activity is designated as 'pretransfer' editing and involves the tRNA(Pro)-independent hydrolysis of activated Ala-AMP. The other activity is designated 'posttransfer' editing and involves deacylation of mischarged Ala-tRNA(Pro). The misacylated Cys-tRNA(Pro) is not edited by ProRS.</text>
</comment>
<keyword evidence="7 10" id="KW-0648">Protein biosynthesis</keyword>
<dbReference type="AlphaFoldDB" id="A0A316FT88"/>
<dbReference type="Gene3D" id="3.30.930.10">
    <property type="entry name" value="Bira Bifunctional Protein, Domain 2"/>
    <property type="match status" value="2"/>
</dbReference>